<feature type="region of interest" description="Disordered" evidence="1">
    <location>
        <begin position="1"/>
        <end position="137"/>
    </location>
</feature>
<feature type="compositionally biased region" description="Basic residues" evidence="1">
    <location>
        <begin position="18"/>
        <end position="28"/>
    </location>
</feature>
<feature type="non-terminal residue" evidence="2">
    <location>
        <position position="137"/>
    </location>
</feature>
<reference evidence="2" key="1">
    <citation type="journal article" date="2020" name="Fungal Divers.">
        <title>Resolving the Mortierellaceae phylogeny through synthesis of multi-gene phylogenetics and phylogenomics.</title>
        <authorList>
            <person name="Vandepol N."/>
            <person name="Liber J."/>
            <person name="Desiro A."/>
            <person name="Na H."/>
            <person name="Kennedy M."/>
            <person name="Barry K."/>
            <person name="Grigoriev I.V."/>
            <person name="Miller A.N."/>
            <person name="O'Donnell K."/>
            <person name="Stajich J.E."/>
            <person name="Bonito G."/>
        </authorList>
    </citation>
    <scope>NUCLEOTIDE SEQUENCE</scope>
    <source>
        <strain evidence="2">NVP60</strain>
    </source>
</reference>
<evidence type="ECO:0000313" key="3">
    <source>
        <dbReference type="Proteomes" id="UP000823405"/>
    </source>
</evidence>
<protein>
    <submittedName>
        <fullName evidence="2">Uncharacterized protein</fullName>
    </submittedName>
</protein>
<keyword evidence="3" id="KW-1185">Reference proteome</keyword>
<evidence type="ECO:0000313" key="2">
    <source>
        <dbReference type="EMBL" id="KAG0311470.1"/>
    </source>
</evidence>
<accession>A0A9P6R578</accession>
<gene>
    <name evidence="2" type="ORF">BGZ97_011855</name>
</gene>
<feature type="compositionally biased region" description="Polar residues" evidence="1">
    <location>
        <begin position="94"/>
        <end position="110"/>
    </location>
</feature>
<dbReference type="EMBL" id="JAAAIN010000713">
    <property type="protein sequence ID" value="KAG0311470.1"/>
    <property type="molecule type" value="Genomic_DNA"/>
</dbReference>
<comment type="caution">
    <text evidence="2">The sequence shown here is derived from an EMBL/GenBank/DDBJ whole genome shotgun (WGS) entry which is preliminary data.</text>
</comment>
<organism evidence="2 3">
    <name type="scientific">Linnemannia gamsii</name>
    <dbReference type="NCBI Taxonomy" id="64522"/>
    <lineage>
        <taxon>Eukaryota</taxon>
        <taxon>Fungi</taxon>
        <taxon>Fungi incertae sedis</taxon>
        <taxon>Mucoromycota</taxon>
        <taxon>Mortierellomycotina</taxon>
        <taxon>Mortierellomycetes</taxon>
        <taxon>Mortierellales</taxon>
        <taxon>Mortierellaceae</taxon>
        <taxon>Linnemannia</taxon>
    </lineage>
</organism>
<feature type="compositionally biased region" description="Gly residues" evidence="1">
    <location>
        <begin position="127"/>
        <end position="137"/>
    </location>
</feature>
<dbReference type="AlphaFoldDB" id="A0A9P6R578"/>
<sequence length="137" mass="15224">MGFTDKDETEGVNNRGSHPQHYHHHHRVHGQDKCQSSGAYRDEVKQDKLDEEDEEDQEGDRHYVMAHLPYPPQKPLSKIGQQHPNRHHPIYHKQTPQQEVPESPPSLNSHGGSGGRGSAEEEDGEGEGSGGGGGREL</sequence>
<name>A0A9P6R578_9FUNG</name>
<evidence type="ECO:0000256" key="1">
    <source>
        <dbReference type="SAM" id="MobiDB-lite"/>
    </source>
</evidence>
<dbReference type="Proteomes" id="UP000823405">
    <property type="component" value="Unassembled WGS sequence"/>
</dbReference>
<proteinExistence type="predicted"/>
<feature type="compositionally biased region" description="Acidic residues" evidence="1">
    <location>
        <begin position="49"/>
        <end position="58"/>
    </location>
</feature>